<dbReference type="Ensembl" id="ENSRNOT00000168587.1">
    <property type="protein sequence ID" value="ENSRNOP00000111473.1"/>
    <property type="gene ID" value="ENSRNOG00000072570.1"/>
</dbReference>
<reference evidence="1" key="1">
    <citation type="submission" date="2024-01" db="EMBL/GenBank/DDBJ databases">
        <title>GRCr8: a new rat reference genome assembly contstructed from accurate long reads and long range scaffolding.</title>
        <authorList>
            <person name="Doris P.A."/>
            <person name="Kalbfleisch T."/>
            <person name="Li K."/>
            <person name="Howe K."/>
            <person name="Wood J."/>
        </authorList>
    </citation>
    <scope>NUCLEOTIDE SEQUENCE [LARGE SCALE GENOMIC DNA]</scope>
    <source>
        <strain evidence="1">Brown Norway</strain>
    </source>
</reference>
<accession>A0ABK0LKK1</accession>
<dbReference type="Proteomes" id="UP000002494">
    <property type="component" value="Chromosome 4"/>
</dbReference>
<sequence length="18" mass="1993">SNERLFFGHGTKLSVLGM</sequence>
<keyword evidence="2" id="KW-1185">Reference proteome</keyword>
<name>A0ABK0LKK1_RAT</name>
<evidence type="ECO:0000313" key="2">
    <source>
        <dbReference type="Proteomes" id="UP000002494"/>
    </source>
</evidence>
<evidence type="ECO:0000313" key="1">
    <source>
        <dbReference type="Ensembl" id="ENSRNOP00000111473.1"/>
    </source>
</evidence>
<organism evidence="1 2">
    <name type="scientific">Rattus norvegicus</name>
    <name type="common">Rat</name>
    <dbReference type="NCBI Taxonomy" id="10116"/>
    <lineage>
        <taxon>Eukaryota</taxon>
        <taxon>Metazoa</taxon>
        <taxon>Chordata</taxon>
        <taxon>Craniata</taxon>
        <taxon>Vertebrata</taxon>
        <taxon>Euteleostomi</taxon>
        <taxon>Mammalia</taxon>
        <taxon>Eutheria</taxon>
        <taxon>Euarchontoglires</taxon>
        <taxon>Glires</taxon>
        <taxon>Rodentia</taxon>
        <taxon>Myomorpha</taxon>
        <taxon>Muroidea</taxon>
        <taxon>Muridae</taxon>
        <taxon>Murinae</taxon>
        <taxon>Rattus</taxon>
    </lineage>
</organism>
<protein>
    <submittedName>
        <fullName evidence="1">Uncharacterized protein</fullName>
    </submittedName>
</protein>
<reference evidence="1" key="2">
    <citation type="submission" date="2025-08" db="UniProtKB">
        <authorList>
            <consortium name="Ensembl"/>
        </authorList>
    </citation>
    <scope>IDENTIFICATION</scope>
    <source>
        <strain evidence="1">Brown Norway</strain>
    </source>
</reference>
<reference evidence="1" key="3">
    <citation type="submission" date="2025-09" db="UniProtKB">
        <authorList>
            <consortium name="Ensembl"/>
        </authorList>
    </citation>
    <scope>IDENTIFICATION</scope>
    <source>
        <strain evidence="1">Brown Norway</strain>
    </source>
</reference>
<proteinExistence type="predicted"/>